<name>A0A5J5F7S4_9PEZI</name>
<keyword evidence="2" id="KW-1185">Reference proteome</keyword>
<dbReference type="AlphaFoldDB" id="A0A5J5F7S4"/>
<dbReference type="Proteomes" id="UP000326924">
    <property type="component" value="Unassembled WGS sequence"/>
</dbReference>
<evidence type="ECO:0008006" key="3">
    <source>
        <dbReference type="Google" id="ProtNLM"/>
    </source>
</evidence>
<organism evidence="1 2">
    <name type="scientific">Sphaerosporella brunnea</name>
    <dbReference type="NCBI Taxonomy" id="1250544"/>
    <lineage>
        <taxon>Eukaryota</taxon>
        <taxon>Fungi</taxon>
        <taxon>Dikarya</taxon>
        <taxon>Ascomycota</taxon>
        <taxon>Pezizomycotina</taxon>
        <taxon>Pezizomycetes</taxon>
        <taxon>Pezizales</taxon>
        <taxon>Pyronemataceae</taxon>
        <taxon>Sphaerosporella</taxon>
    </lineage>
</organism>
<dbReference type="OrthoDB" id="5373954at2759"/>
<dbReference type="InParanoid" id="A0A5J5F7S4"/>
<feature type="non-terminal residue" evidence="1">
    <location>
        <position position="1"/>
    </location>
</feature>
<accession>A0A5J5F7S4</accession>
<comment type="caution">
    <text evidence="1">The sequence shown here is derived from an EMBL/GenBank/DDBJ whole genome shotgun (WGS) entry which is preliminary data.</text>
</comment>
<evidence type="ECO:0000313" key="2">
    <source>
        <dbReference type="Proteomes" id="UP000326924"/>
    </source>
</evidence>
<protein>
    <recommendedName>
        <fullName evidence="3">F-box domain-containing protein</fullName>
    </recommendedName>
</protein>
<dbReference type="EMBL" id="VXIS01000020">
    <property type="protein sequence ID" value="KAA8912766.1"/>
    <property type="molecule type" value="Genomic_DNA"/>
</dbReference>
<reference evidence="1 2" key="1">
    <citation type="submission" date="2019-09" db="EMBL/GenBank/DDBJ databases">
        <title>Draft genome of the ectomycorrhizal ascomycete Sphaerosporella brunnea.</title>
        <authorList>
            <consortium name="DOE Joint Genome Institute"/>
            <person name="Benucci G.M."/>
            <person name="Marozzi G."/>
            <person name="Antonielli L."/>
            <person name="Sanchez S."/>
            <person name="Marco P."/>
            <person name="Wang X."/>
            <person name="Falini L.B."/>
            <person name="Barry K."/>
            <person name="Haridas S."/>
            <person name="Lipzen A."/>
            <person name="Labutti K."/>
            <person name="Grigoriev I.V."/>
            <person name="Murat C."/>
            <person name="Martin F."/>
            <person name="Albertini E."/>
            <person name="Donnini D."/>
            <person name="Bonito G."/>
        </authorList>
    </citation>
    <scope>NUCLEOTIDE SEQUENCE [LARGE SCALE GENOMIC DNA]</scope>
    <source>
        <strain evidence="1 2">Sb_GMNB300</strain>
    </source>
</reference>
<evidence type="ECO:0000313" key="1">
    <source>
        <dbReference type="EMBL" id="KAA8912766.1"/>
    </source>
</evidence>
<proteinExistence type="predicted"/>
<sequence length="512" mass="57100">GGKQQQQQQQQDGKDFVGFEGYSYDPSSFYRPPIWTGASNAADGLLGCQAPAADGLELHPAEPTLQELRAASFAEPLPRFPTEIHLQILSHVISSSGNTTCSFCHIFQLSTLSRVSRLYHALLQPYLYSTVNLNFNSSIKSSESLTHHWDDRSACLEHLRLASKRHQLELRVPLLIRTLTSRPDIAATVRRLVLPAGGTQTYLTCTLEKQLLPELVRCCPNLAEVDGVESLLARQFFSGEHYCFDGLEQQHGVLAKTLHETSTLRKWCWNVGNAAGSDFAARVWDQNPAMAGIGFVQAHKNWKALETLEIREVWNLEPEMLRGIVSSLPRLWKVVFVGIRKKRAGHGDSAAIFAALEALSDTVTEVEVGNIDDEAFLPAVGEWLRDRYDQGRPITSVRISQVPITTKNLCAFFAAIAVRERLRFYLPLLTRWGCAVQKLSLDGNLEGEYIYGADEACMELGGLQELGWRVRGGEMGLADGIRRGWFRDLQKLSGVEDEQVALVAREREVALI</sequence>
<gene>
    <name evidence="1" type="ORF">FN846DRAFT_932672</name>
</gene>